<evidence type="ECO:0000313" key="2">
    <source>
        <dbReference type="Proteomes" id="UP001501251"/>
    </source>
</evidence>
<dbReference type="EMBL" id="BAABAQ010000020">
    <property type="protein sequence ID" value="GAA4209393.1"/>
    <property type="molecule type" value="Genomic_DNA"/>
</dbReference>
<organism evidence="1 2">
    <name type="scientific">Streptosporangium oxazolinicum</name>
    <dbReference type="NCBI Taxonomy" id="909287"/>
    <lineage>
        <taxon>Bacteria</taxon>
        <taxon>Bacillati</taxon>
        <taxon>Actinomycetota</taxon>
        <taxon>Actinomycetes</taxon>
        <taxon>Streptosporangiales</taxon>
        <taxon>Streptosporangiaceae</taxon>
        <taxon>Streptosporangium</taxon>
    </lineage>
</organism>
<name>A0ABP8BM41_9ACTN</name>
<evidence type="ECO:0000313" key="1">
    <source>
        <dbReference type="EMBL" id="GAA4209393.1"/>
    </source>
</evidence>
<gene>
    <name evidence="1" type="ORF">GCM10022252_75860</name>
</gene>
<proteinExistence type="predicted"/>
<dbReference type="Proteomes" id="UP001501251">
    <property type="component" value="Unassembled WGS sequence"/>
</dbReference>
<reference evidence="2" key="1">
    <citation type="journal article" date="2019" name="Int. J. Syst. Evol. Microbiol.">
        <title>The Global Catalogue of Microorganisms (GCM) 10K type strain sequencing project: providing services to taxonomists for standard genome sequencing and annotation.</title>
        <authorList>
            <consortium name="The Broad Institute Genomics Platform"/>
            <consortium name="The Broad Institute Genome Sequencing Center for Infectious Disease"/>
            <person name="Wu L."/>
            <person name="Ma J."/>
        </authorList>
    </citation>
    <scope>NUCLEOTIDE SEQUENCE [LARGE SCALE GENOMIC DNA]</scope>
    <source>
        <strain evidence="2">JCM 17388</strain>
    </source>
</reference>
<accession>A0ABP8BM41</accession>
<comment type="caution">
    <text evidence="1">The sequence shown here is derived from an EMBL/GenBank/DDBJ whole genome shotgun (WGS) entry which is preliminary data.</text>
</comment>
<keyword evidence="2" id="KW-1185">Reference proteome</keyword>
<protein>
    <submittedName>
        <fullName evidence="1">Uncharacterized protein</fullName>
    </submittedName>
</protein>
<sequence>MLDLLEVSEHTMVVGERLVVLRAEGWSRNWRAESNPYRSADGSWRIRALPEAAWYVLKETGLIPGEVRVEDVPVAYALVEMIRRPGGLF</sequence>